<gene>
    <name evidence="1" type="ORF">M0811_14221</name>
</gene>
<dbReference type="EMBL" id="JAPDFW010000016">
    <property type="protein sequence ID" value="KAJ5080013.1"/>
    <property type="molecule type" value="Genomic_DNA"/>
</dbReference>
<keyword evidence="2" id="KW-1185">Reference proteome</keyword>
<organism evidence="1 2">
    <name type="scientific">Anaeramoeba ignava</name>
    <name type="common">Anaerobic marine amoeba</name>
    <dbReference type="NCBI Taxonomy" id="1746090"/>
    <lineage>
        <taxon>Eukaryota</taxon>
        <taxon>Metamonada</taxon>
        <taxon>Anaeramoebidae</taxon>
        <taxon>Anaeramoeba</taxon>
    </lineage>
</organism>
<accession>A0A9Q0LVU8</accession>
<name>A0A9Q0LVU8_ANAIG</name>
<evidence type="ECO:0000313" key="2">
    <source>
        <dbReference type="Proteomes" id="UP001149090"/>
    </source>
</evidence>
<proteinExistence type="predicted"/>
<reference evidence="1" key="1">
    <citation type="submission" date="2022-10" db="EMBL/GenBank/DDBJ databases">
        <title>Novel sulphate-reducing endosymbionts in the free-living metamonad Anaeramoeba.</title>
        <authorList>
            <person name="Jerlstrom-Hultqvist J."/>
            <person name="Cepicka I."/>
            <person name="Gallot-Lavallee L."/>
            <person name="Salas-Leiva D."/>
            <person name="Curtis B.A."/>
            <person name="Zahonova K."/>
            <person name="Pipaliya S."/>
            <person name="Dacks J."/>
            <person name="Roger A.J."/>
        </authorList>
    </citation>
    <scope>NUCLEOTIDE SEQUENCE</scope>
    <source>
        <strain evidence="1">BMAN</strain>
    </source>
</reference>
<dbReference type="Proteomes" id="UP001149090">
    <property type="component" value="Unassembled WGS sequence"/>
</dbReference>
<comment type="caution">
    <text evidence="1">The sequence shown here is derived from an EMBL/GenBank/DDBJ whole genome shotgun (WGS) entry which is preliminary data.</text>
</comment>
<protein>
    <submittedName>
        <fullName evidence="1">Uncharacterized protein</fullName>
    </submittedName>
</protein>
<sequence length="85" mass="10065">MLKLNDSTIYPLSSPSHSKFSTEMKDIKIRLRLNEIRKDYNDQDEQFLHQSEHLDNSKINFDVKLMKEEDSPHIIDSLSQVFDLN</sequence>
<dbReference type="AlphaFoldDB" id="A0A9Q0LVU8"/>
<evidence type="ECO:0000313" key="1">
    <source>
        <dbReference type="EMBL" id="KAJ5080013.1"/>
    </source>
</evidence>